<proteinExistence type="predicted"/>
<evidence type="ECO:0000313" key="2">
    <source>
        <dbReference type="Proteomes" id="UP000886851"/>
    </source>
</evidence>
<dbReference type="Proteomes" id="UP000886851">
    <property type="component" value="Unassembled WGS sequence"/>
</dbReference>
<reference evidence="1" key="1">
    <citation type="journal article" date="2021" name="PeerJ">
        <title>Extensive microbial diversity within the chicken gut microbiome revealed by metagenomics and culture.</title>
        <authorList>
            <person name="Gilroy R."/>
            <person name="Ravi A."/>
            <person name="Getino M."/>
            <person name="Pursley I."/>
            <person name="Horton D.L."/>
            <person name="Alikhan N.F."/>
            <person name="Baker D."/>
            <person name="Gharbi K."/>
            <person name="Hall N."/>
            <person name="Watson M."/>
            <person name="Adriaenssens E.M."/>
            <person name="Foster-Nyarko E."/>
            <person name="Jarju S."/>
            <person name="Secka A."/>
            <person name="Antonio M."/>
            <person name="Oren A."/>
            <person name="Chaudhuri R.R."/>
            <person name="La Ragione R."/>
            <person name="Hildebrand F."/>
            <person name="Pallen M.J."/>
        </authorList>
    </citation>
    <scope>NUCLEOTIDE SEQUENCE</scope>
    <source>
        <strain evidence="1">Gambia2-208</strain>
    </source>
</reference>
<dbReference type="SUPFAM" id="SSF56935">
    <property type="entry name" value="Porins"/>
    <property type="match status" value="1"/>
</dbReference>
<evidence type="ECO:0008006" key="3">
    <source>
        <dbReference type="Google" id="ProtNLM"/>
    </source>
</evidence>
<accession>A0A9D1ZKS2</accession>
<dbReference type="Gene3D" id="2.40.160.60">
    <property type="entry name" value="Outer membrane protein transport protein (OMPP1/FadL/TodX)"/>
    <property type="match status" value="1"/>
</dbReference>
<dbReference type="AlphaFoldDB" id="A0A9D1ZKS2"/>
<name>A0A9D1ZKS2_9BACE</name>
<reference evidence="1" key="2">
    <citation type="submission" date="2021-04" db="EMBL/GenBank/DDBJ databases">
        <authorList>
            <person name="Gilroy R."/>
        </authorList>
    </citation>
    <scope>NUCLEOTIDE SEQUENCE</scope>
    <source>
        <strain evidence="1">Gambia2-208</strain>
    </source>
</reference>
<sequence length="371" mass="41637">MYGVGELSAGDGGRLAGMGNVGIALNRTGFQNTLNPAAITRMDTTCFTFDVGASVAYARYAYLGDRSSSTVANPNRISLGFRVLRGWYMMLGAAPYSSVGYLIRTEEPVEGMPDDYLYSTFQGEGGLYRCYLTNAVRLGGGLSVGANVGMVLGTTTQSETQEGAVVEYESQKRALYVDWGIYYDFPVWRGMQWAVGMVFAPSLPLTHESTMTYSNSSTSEGLEEPYSDRQQFLPWHLGLGITLSADRWLLTADYNYMDWSRNTSSYTSVDYENQHKVNLGGCYRVDTRRPRSPEIMLGVGYGNSYISMRKRRMNYLETSAGISIPIRYSYLSLGVAWRQQMNRDRRVMQESRWSLNLNLTFGERISRSKIK</sequence>
<protein>
    <recommendedName>
        <fullName evidence="3">Outer membrane protein transport protein (OMPP1/FadL/TodX)</fullName>
    </recommendedName>
</protein>
<comment type="caution">
    <text evidence="1">The sequence shown here is derived from an EMBL/GenBank/DDBJ whole genome shotgun (WGS) entry which is preliminary data.</text>
</comment>
<evidence type="ECO:0000313" key="1">
    <source>
        <dbReference type="EMBL" id="HIY89404.1"/>
    </source>
</evidence>
<gene>
    <name evidence="1" type="ORF">H9824_12000</name>
</gene>
<dbReference type="EMBL" id="DXCV01000085">
    <property type="protein sequence ID" value="HIY89404.1"/>
    <property type="molecule type" value="Genomic_DNA"/>
</dbReference>
<organism evidence="1 2">
    <name type="scientific">Candidatus Bacteroides pullicola</name>
    <dbReference type="NCBI Taxonomy" id="2838475"/>
    <lineage>
        <taxon>Bacteria</taxon>
        <taxon>Pseudomonadati</taxon>
        <taxon>Bacteroidota</taxon>
        <taxon>Bacteroidia</taxon>
        <taxon>Bacteroidales</taxon>
        <taxon>Bacteroidaceae</taxon>
        <taxon>Bacteroides</taxon>
    </lineage>
</organism>